<gene>
    <name evidence="3" type="ORF">GZA08_15235</name>
</gene>
<feature type="transmembrane region" description="Helical" evidence="2">
    <location>
        <begin position="239"/>
        <end position="257"/>
    </location>
</feature>
<evidence type="ECO:0008006" key="5">
    <source>
        <dbReference type="Google" id="ProtNLM"/>
    </source>
</evidence>
<sequence length="260" mass="26335">MQTALIMGLIASSAFPIGVAIGLILPIPRRVLAGIIAFGAGVLVVALTSELMSEAVEQGYIGWAVAGLMTGSLVYIAIDQALERAAEKSPRREGRDEDDVKEGAQDIPETQEQATISGMAVLVGTVLDGVPENAAIGIGLAAETGPGLGYVLLGAVFLSNLPGAIASTVGMQKEGRSTAYIIIAWSLVALACTGSCVLGYALLSGLSPAAQGFILALAAGGILAMLADTMFPEAFKTGGPWVALAATLGFAAAFLLTELS</sequence>
<dbReference type="AlphaFoldDB" id="A0A6B2JLA6"/>
<dbReference type="RefSeq" id="WP_163895142.1">
    <property type="nucleotide sequence ID" value="NZ_JAAFYS010000003.1"/>
</dbReference>
<evidence type="ECO:0000256" key="1">
    <source>
        <dbReference type="SAM" id="MobiDB-lite"/>
    </source>
</evidence>
<evidence type="ECO:0000313" key="4">
    <source>
        <dbReference type="Proteomes" id="UP000474757"/>
    </source>
</evidence>
<feature type="transmembrane region" description="Helical" evidence="2">
    <location>
        <begin position="179"/>
        <end position="203"/>
    </location>
</feature>
<feature type="transmembrane region" description="Helical" evidence="2">
    <location>
        <begin position="6"/>
        <end position="24"/>
    </location>
</feature>
<dbReference type="EMBL" id="JAAGAB010000003">
    <property type="protein sequence ID" value="NDV02323.1"/>
    <property type="molecule type" value="Genomic_DNA"/>
</dbReference>
<dbReference type="Proteomes" id="UP000474757">
    <property type="component" value="Unassembled WGS sequence"/>
</dbReference>
<protein>
    <recommendedName>
        <fullName evidence="5">ZIP family zinc transporter</fullName>
    </recommendedName>
</protein>
<evidence type="ECO:0000313" key="3">
    <source>
        <dbReference type="EMBL" id="NDV02323.1"/>
    </source>
</evidence>
<accession>A0A6B2JLA6</accession>
<keyword evidence="2" id="KW-0812">Transmembrane</keyword>
<organism evidence="3 4">
    <name type="scientific">Pseudoroseicyclus tamaricis</name>
    <dbReference type="NCBI Taxonomy" id="2705421"/>
    <lineage>
        <taxon>Bacteria</taxon>
        <taxon>Pseudomonadati</taxon>
        <taxon>Pseudomonadota</taxon>
        <taxon>Alphaproteobacteria</taxon>
        <taxon>Rhodobacterales</taxon>
        <taxon>Paracoccaceae</taxon>
        <taxon>Pseudoroseicyclus</taxon>
    </lineage>
</organism>
<name>A0A6B2JLA6_9RHOB</name>
<feature type="transmembrane region" description="Helical" evidence="2">
    <location>
        <begin position="60"/>
        <end position="78"/>
    </location>
</feature>
<feature type="region of interest" description="Disordered" evidence="1">
    <location>
        <begin position="87"/>
        <end position="108"/>
    </location>
</feature>
<keyword evidence="4" id="KW-1185">Reference proteome</keyword>
<evidence type="ECO:0000256" key="2">
    <source>
        <dbReference type="SAM" id="Phobius"/>
    </source>
</evidence>
<keyword evidence="2" id="KW-1133">Transmembrane helix</keyword>
<comment type="caution">
    <text evidence="3">The sequence shown here is derived from an EMBL/GenBank/DDBJ whole genome shotgun (WGS) entry which is preliminary data.</text>
</comment>
<proteinExistence type="predicted"/>
<reference evidence="3 4" key="1">
    <citation type="submission" date="2020-02" db="EMBL/GenBank/DDBJ databases">
        <title>Pseudoroseicyclus tamarix, sp. nov., isolated from offshore sediment of a Tamarix chinensis forest.</title>
        <authorList>
            <person name="Gai Y."/>
        </authorList>
    </citation>
    <scope>NUCLEOTIDE SEQUENCE [LARGE SCALE GENOMIC DNA]</scope>
    <source>
        <strain evidence="3 4">CLL3-39</strain>
    </source>
</reference>
<keyword evidence="2" id="KW-0472">Membrane</keyword>
<feature type="transmembrane region" description="Helical" evidence="2">
    <location>
        <begin position="31"/>
        <end position="48"/>
    </location>
</feature>
<feature type="transmembrane region" description="Helical" evidence="2">
    <location>
        <begin position="209"/>
        <end position="227"/>
    </location>
</feature>